<evidence type="ECO:0000259" key="2">
    <source>
        <dbReference type="Pfam" id="PF16078"/>
    </source>
</evidence>
<organism evidence="3 4">
    <name type="scientific">Drosophila virilis</name>
    <name type="common">Fruit fly</name>
    <dbReference type="NCBI Taxonomy" id="7244"/>
    <lineage>
        <taxon>Eukaryota</taxon>
        <taxon>Metazoa</taxon>
        <taxon>Ecdysozoa</taxon>
        <taxon>Arthropoda</taxon>
        <taxon>Hexapoda</taxon>
        <taxon>Insecta</taxon>
        <taxon>Pterygota</taxon>
        <taxon>Neoptera</taxon>
        <taxon>Endopterygota</taxon>
        <taxon>Diptera</taxon>
        <taxon>Brachycera</taxon>
        <taxon>Muscomorpha</taxon>
        <taxon>Ephydroidea</taxon>
        <taxon>Drosophilidae</taxon>
        <taxon>Drosophila</taxon>
    </lineage>
</organism>
<dbReference type="InterPro" id="IPR032106">
    <property type="entry name" value="2-oxogl_dehyd_N"/>
</dbReference>
<proteinExistence type="predicted"/>
<dbReference type="EMBL" id="CH940647">
    <property type="protein sequence ID" value="KRF84112.1"/>
    <property type="molecule type" value="Genomic_DNA"/>
</dbReference>
<keyword evidence="4" id="KW-1185">Reference proteome</keyword>
<sequence>MEYLFSKWIRNPDSVHKSWQLYFNDVLQSNHVGKVENFSSTATQITAEQTPNQDTLAKNSSVLFGAALDKLGDVNIYDLCAKLETAKAAKTVKETQKSKDNSDDVQITNQKTVFENVSDSVEKTIQKENSVGVTNQKEGSESSINSSNSSNDLAEMTTKPPSQEKSYVIGTIILSPINEDLTGSKDVKEEAKKPKDRDSIKIVSKPKRQQTNKSTSNKVHVEPKKPVELAEHLRAVERVKEALKEKPFCTRRDFIKSQLERIEKLKDQKFLDRKKREENVKIVAKTPKPEEKPRK</sequence>
<protein>
    <recommendedName>
        <fullName evidence="2">2-oxoglutarate dehydrogenase E1 component N-terminal domain-containing protein</fullName>
    </recommendedName>
</protein>
<feature type="region of interest" description="Disordered" evidence="1">
    <location>
        <begin position="184"/>
        <end position="226"/>
    </location>
</feature>
<dbReference type="InParanoid" id="A0A0Q9WV27"/>
<evidence type="ECO:0000313" key="3">
    <source>
        <dbReference type="EMBL" id="KRF84112.1"/>
    </source>
</evidence>
<dbReference type="AlphaFoldDB" id="A0A0Q9WV27"/>
<evidence type="ECO:0000256" key="1">
    <source>
        <dbReference type="SAM" id="MobiDB-lite"/>
    </source>
</evidence>
<gene>
    <name evidence="3" type="primary">Dvir\GJ12369</name>
    <name evidence="3" type="ORF">Dvir_GJ12369</name>
</gene>
<feature type="domain" description="2-oxoglutarate dehydrogenase E1 component N-terminal" evidence="2">
    <location>
        <begin position="2"/>
        <end position="25"/>
    </location>
</feature>
<dbReference type="Proteomes" id="UP000008792">
    <property type="component" value="Unassembled WGS sequence"/>
</dbReference>
<feature type="compositionally biased region" description="Low complexity" evidence="1">
    <location>
        <begin position="141"/>
        <end position="151"/>
    </location>
</feature>
<feature type="region of interest" description="Disordered" evidence="1">
    <location>
        <begin position="125"/>
        <end position="164"/>
    </location>
</feature>
<dbReference type="Pfam" id="PF16078">
    <property type="entry name" value="2-oxogl_dehyd_N"/>
    <property type="match status" value="1"/>
</dbReference>
<evidence type="ECO:0000313" key="4">
    <source>
        <dbReference type="Proteomes" id="UP000008792"/>
    </source>
</evidence>
<accession>A0A0Q9WV27</accession>
<feature type="compositionally biased region" description="Polar residues" evidence="1">
    <location>
        <begin position="127"/>
        <end position="137"/>
    </location>
</feature>
<name>A0A0Q9WV27_DROVI</name>
<reference evidence="3 4" key="1">
    <citation type="journal article" date="2007" name="Nature">
        <title>Evolution of genes and genomes on the Drosophila phylogeny.</title>
        <authorList>
            <consortium name="Drosophila 12 Genomes Consortium"/>
            <person name="Clark A.G."/>
            <person name="Eisen M.B."/>
            <person name="Smith D.R."/>
            <person name="Bergman C.M."/>
            <person name="Oliver B."/>
            <person name="Markow T.A."/>
            <person name="Kaufman T.C."/>
            <person name="Kellis M."/>
            <person name="Gelbart W."/>
            <person name="Iyer V.N."/>
            <person name="Pollard D.A."/>
            <person name="Sackton T.B."/>
            <person name="Larracuente A.M."/>
            <person name="Singh N.D."/>
            <person name="Abad J.P."/>
            <person name="Abt D.N."/>
            <person name="Adryan B."/>
            <person name="Aguade M."/>
            <person name="Akashi H."/>
            <person name="Anderson W.W."/>
            <person name="Aquadro C.F."/>
            <person name="Ardell D.H."/>
            <person name="Arguello R."/>
            <person name="Artieri C.G."/>
            <person name="Barbash D.A."/>
            <person name="Barker D."/>
            <person name="Barsanti P."/>
            <person name="Batterham P."/>
            <person name="Batzoglou S."/>
            <person name="Begun D."/>
            <person name="Bhutkar A."/>
            <person name="Blanco E."/>
            <person name="Bosak S.A."/>
            <person name="Bradley R.K."/>
            <person name="Brand A.D."/>
            <person name="Brent M.R."/>
            <person name="Brooks A.N."/>
            <person name="Brown R.H."/>
            <person name="Butlin R.K."/>
            <person name="Caggese C."/>
            <person name="Calvi B.R."/>
            <person name="Bernardo de Carvalho A."/>
            <person name="Caspi A."/>
            <person name="Castrezana S."/>
            <person name="Celniker S.E."/>
            <person name="Chang J.L."/>
            <person name="Chapple C."/>
            <person name="Chatterji S."/>
            <person name="Chinwalla A."/>
            <person name="Civetta A."/>
            <person name="Clifton S.W."/>
            <person name="Comeron J.M."/>
            <person name="Costello J.C."/>
            <person name="Coyne J.A."/>
            <person name="Daub J."/>
            <person name="David R.G."/>
            <person name="Delcher A.L."/>
            <person name="Delehaunty K."/>
            <person name="Do C.B."/>
            <person name="Ebling H."/>
            <person name="Edwards K."/>
            <person name="Eickbush T."/>
            <person name="Evans J.D."/>
            <person name="Filipski A."/>
            <person name="Findeiss S."/>
            <person name="Freyhult E."/>
            <person name="Fulton L."/>
            <person name="Fulton R."/>
            <person name="Garcia A.C."/>
            <person name="Gardiner A."/>
            <person name="Garfield D.A."/>
            <person name="Garvin B.E."/>
            <person name="Gibson G."/>
            <person name="Gilbert D."/>
            <person name="Gnerre S."/>
            <person name="Godfrey J."/>
            <person name="Good R."/>
            <person name="Gotea V."/>
            <person name="Gravely B."/>
            <person name="Greenberg A.J."/>
            <person name="Griffiths-Jones S."/>
            <person name="Gross S."/>
            <person name="Guigo R."/>
            <person name="Gustafson E.A."/>
            <person name="Haerty W."/>
            <person name="Hahn M.W."/>
            <person name="Halligan D.L."/>
            <person name="Halpern A.L."/>
            <person name="Halter G.M."/>
            <person name="Han M.V."/>
            <person name="Heger A."/>
            <person name="Hillier L."/>
            <person name="Hinrichs A.S."/>
            <person name="Holmes I."/>
            <person name="Hoskins R.A."/>
            <person name="Hubisz M.J."/>
            <person name="Hultmark D."/>
            <person name="Huntley M.A."/>
            <person name="Jaffe D.B."/>
            <person name="Jagadeeshan S."/>
            <person name="Jeck W.R."/>
            <person name="Johnson J."/>
            <person name="Jones C.D."/>
            <person name="Jordan W.C."/>
            <person name="Karpen G.H."/>
            <person name="Kataoka E."/>
            <person name="Keightley P.D."/>
            <person name="Kheradpour P."/>
            <person name="Kirkness E.F."/>
            <person name="Koerich L.B."/>
            <person name="Kristiansen K."/>
            <person name="Kudrna D."/>
            <person name="Kulathinal R.J."/>
            <person name="Kumar S."/>
            <person name="Kwok R."/>
            <person name="Lander E."/>
            <person name="Langley C.H."/>
            <person name="Lapoint R."/>
            <person name="Lazzaro B.P."/>
            <person name="Lee S.J."/>
            <person name="Levesque L."/>
            <person name="Li R."/>
            <person name="Lin C.F."/>
            <person name="Lin M.F."/>
            <person name="Lindblad-Toh K."/>
            <person name="Llopart A."/>
            <person name="Long M."/>
            <person name="Low L."/>
            <person name="Lozovsky E."/>
            <person name="Lu J."/>
            <person name="Luo M."/>
            <person name="Machado C.A."/>
            <person name="Makalowski W."/>
            <person name="Marzo M."/>
            <person name="Matsuda M."/>
            <person name="Matzkin L."/>
            <person name="McAllister B."/>
            <person name="McBride C.S."/>
            <person name="McKernan B."/>
            <person name="McKernan K."/>
            <person name="Mendez-Lago M."/>
            <person name="Minx P."/>
            <person name="Mollenhauer M.U."/>
            <person name="Montooth K."/>
            <person name="Mount S.M."/>
            <person name="Mu X."/>
            <person name="Myers E."/>
            <person name="Negre B."/>
            <person name="Newfeld S."/>
            <person name="Nielsen R."/>
            <person name="Noor M.A."/>
            <person name="O'Grady P."/>
            <person name="Pachter L."/>
            <person name="Papaceit M."/>
            <person name="Parisi M.J."/>
            <person name="Parisi M."/>
            <person name="Parts L."/>
            <person name="Pedersen J.S."/>
            <person name="Pesole G."/>
            <person name="Phillippy A.M."/>
            <person name="Ponting C.P."/>
            <person name="Pop M."/>
            <person name="Porcelli D."/>
            <person name="Powell J.R."/>
            <person name="Prohaska S."/>
            <person name="Pruitt K."/>
            <person name="Puig M."/>
            <person name="Quesneville H."/>
            <person name="Ram K.R."/>
            <person name="Rand D."/>
            <person name="Rasmussen M.D."/>
            <person name="Reed L.K."/>
            <person name="Reenan R."/>
            <person name="Reily A."/>
            <person name="Remington K.A."/>
            <person name="Rieger T.T."/>
            <person name="Ritchie M.G."/>
            <person name="Robin C."/>
            <person name="Rogers Y.H."/>
            <person name="Rohde C."/>
            <person name="Rozas J."/>
            <person name="Rubenfield M.J."/>
            <person name="Ruiz A."/>
            <person name="Russo S."/>
            <person name="Salzberg S.L."/>
            <person name="Sanchez-Gracia A."/>
            <person name="Saranga D.J."/>
            <person name="Sato H."/>
            <person name="Schaeffer S.W."/>
            <person name="Schatz M.C."/>
            <person name="Schlenke T."/>
            <person name="Schwartz R."/>
            <person name="Segarra C."/>
            <person name="Singh R.S."/>
            <person name="Sirot L."/>
            <person name="Sirota M."/>
            <person name="Sisneros N.B."/>
            <person name="Smith C.D."/>
            <person name="Smith T.F."/>
            <person name="Spieth J."/>
            <person name="Stage D.E."/>
            <person name="Stark A."/>
            <person name="Stephan W."/>
            <person name="Strausberg R.L."/>
            <person name="Strempel S."/>
            <person name="Sturgill D."/>
            <person name="Sutton G."/>
            <person name="Sutton G.G."/>
            <person name="Tao W."/>
            <person name="Teichmann S."/>
            <person name="Tobari Y.N."/>
            <person name="Tomimura Y."/>
            <person name="Tsolas J.M."/>
            <person name="Valente V.L."/>
            <person name="Venter E."/>
            <person name="Venter J.C."/>
            <person name="Vicario S."/>
            <person name="Vieira F.G."/>
            <person name="Vilella A.J."/>
            <person name="Villasante A."/>
            <person name="Walenz B."/>
            <person name="Wang J."/>
            <person name="Wasserman M."/>
            <person name="Watts T."/>
            <person name="Wilson D."/>
            <person name="Wilson R.K."/>
            <person name="Wing R.A."/>
            <person name="Wolfner M.F."/>
            <person name="Wong A."/>
            <person name="Wong G.K."/>
            <person name="Wu C.I."/>
            <person name="Wu G."/>
            <person name="Yamamoto D."/>
            <person name="Yang H.P."/>
            <person name="Yang S.P."/>
            <person name="Yorke J.A."/>
            <person name="Yoshida K."/>
            <person name="Zdobnov E."/>
            <person name="Zhang P."/>
            <person name="Zhang Y."/>
            <person name="Zimin A.V."/>
            <person name="Baldwin J."/>
            <person name="Abdouelleil A."/>
            <person name="Abdulkadir J."/>
            <person name="Abebe A."/>
            <person name="Abera B."/>
            <person name="Abreu J."/>
            <person name="Acer S.C."/>
            <person name="Aftuck L."/>
            <person name="Alexander A."/>
            <person name="An P."/>
            <person name="Anderson E."/>
            <person name="Anderson S."/>
            <person name="Arachi H."/>
            <person name="Azer M."/>
            <person name="Bachantsang P."/>
            <person name="Barry A."/>
            <person name="Bayul T."/>
            <person name="Berlin A."/>
            <person name="Bessette D."/>
            <person name="Bloom T."/>
            <person name="Blye J."/>
            <person name="Boguslavskiy L."/>
            <person name="Bonnet C."/>
            <person name="Boukhgalter B."/>
            <person name="Bourzgui I."/>
            <person name="Brown A."/>
            <person name="Cahill P."/>
            <person name="Channer S."/>
            <person name="Cheshatsang Y."/>
            <person name="Chuda L."/>
            <person name="Citroen M."/>
            <person name="Collymore A."/>
            <person name="Cooke P."/>
            <person name="Costello M."/>
            <person name="D'Aco K."/>
            <person name="Daza R."/>
            <person name="De Haan G."/>
            <person name="DeGray S."/>
            <person name="DeMaso C."/>
            <person name="Dhargay N."/>
            <person name="Dooley K."/>
            <person name="Dooley E."/>
            <person name="Doricent M."/>
            <person name="Dorje P."/>
            <person name="Dorjee K."/>
            <person name="Dupes A."/>
            <person name="Elong R."/>
            <person name="Falk J."/>
            <person name="Farina A."/>
            <person name="Faro S."/>
            <person name="Ferguson D."/>
            <person name="Fisher S."/>
            <person name="Foley C.D."/>
            <person name="Franke A."/>
            <person name="Friedrich D."/>
            <person name="Gadbois L."/>
            <person name="Gearin G."/>
            <person name="Gearin C.R."/>
            <person name="Giannoukos G."/>
            <person name="Goode T."/>
            <person name="Graham J."/>
            <person name="Grandbois E."/>
            <person name="Grewal S."/>
            <person name="Gyaltsen K."/>
            <person name="Hafez N."/>
            <person name="Hagos B."/>
            <person name="Hall J."/>
            <person name="Henson C."/>
            <person name="Hollinger A."/>
            <person name="Honan T."/>
            <person name="Huard M.D."/>
            <person name="Hughes L."/>
            <person name="Hurhula B."/>
            <person name="Husby M.E."/>
            <person name="Kamat A."/>
            <person name="Kanga B."/>
            <person name="Kashin S."/>
            <person name="Khazanovich D."/>
            <person name="Kisner P."/>
            <person name="Lance K."/>
            <person name="Lara M."/>
            <person name="Lee W."/>
            <person name="Lennon N."/>
            <person name="Letendre F."/>
            <person name="LeVine R."/>
            <person name="Lipovsky A."/>
            <person name="Liu X."/>
            <person name="Liu J."/>
            <person name="Liu S."/>
            <person name="Lokyitsang T."/>
            <person name="Lokyitsang Y."/>
            <person name="Lubonja R."/>
            <person name="Lui A."/>
            <person name="MacDonald P."/>
            <person name="Magnisalis V."/>
            <person name="Maru K."/>
            <person name="Matthews C."/>
            <person name="McCusker W."/>
            <person name="McDonough S."/>
            <person name="Mehta T."/>
            <person name="Meldrim J."/>
            <person name="Meneus L."/>
            <person name="Mihai O."/>
            <person name="Mihalev A."/>
            <person name="Mihova T."/>
            <person name="Mittelman R."/>
            <person name="Mlenga V."/>
            <person name="Montmayeur A."/>
            <person name="Mulrain L."/>
            <person name="Navidi A."/>
            <person name="Naylor J."/>
            <person name="Negash T."/>
            <person name="Nguyen T."/>
            <person name="Nguyen N."/>
            <person name="Nicol R."/>
            <person name="Norbu C."/>
            <person name="Norbu N."/>
            <person name="Novod N."/>
            <person name="O'Neill B."/>
            <person name="Osman S."/>
            <person name="Markiewicz E."/>
            <person name="Oyono O.L."/>
            <person name="Patti C."/>
            <person name="Phunkhang P."/>
            <person name="Pierre F."/>
            <person name="Priest M."/>
            <person name="Raghuraman S."/>
            <person name="Rege F."/>
            <person name="Reyes R."/>
            <person name="Rise C."/>
            <person name="Rogov P."/>
            <person name="Ross K."/>
            <person name="Ryan E."/>
            <person name="Settipalli S."/>
            <person name="Shea T."/>
            <person name="Sherpa N."/>
            <person name="Shi L."/>
            <person name="Shih D."/>
            <person name="Sparrow T."/>
            <person name="Spaulding J."/>
            <person name="Stalker J."/>
            <person name="Stange-Thomann N."/>
            <person name="Stavropoulos S."/>
            <person name="Stone C."/>
            <person name="Strader C."/>
            <person name="Tesfaye S."/>
            <person name="Thomson T."/>
            <person name="Thoulutsang Y."/>
            <person name="Thoulutsang D."/>
            <person name="Topham K."/>
            <person name="Topping I."/>
            <person name="Tsamla T."/>
            <person name="Vassiliev H."/>
            <person name="Vo A."/>
            <person name="Wangchuk T."/>
            <person name="Wangdi T."/>
            <person name="Weiand M."/>
            <person name="Wilkinson J."/>
            <person name="Wilson A."/>
            <person name="Yadav S."/>
            <person name="Young G."/>
            <person name="Yu Q."/>
            <person name="Zembek L."/>
            <person name="Zhong D."/>
            <person name="Zimmer A."/>
            <person name="Zwirko Z."/>
            <person name="Jaffe D.B."/>
            <person name="Alvarez P."/>
            <person name="Brockman W."/>
            <person name="Butler J."/>
            <person name="Chin C."/>
            <person name="Gnerre S."/>
            <person name="Grabherr M."/>
            <person name="Kleber M."/>
            <person name="Mauceli E."/>
            <person name="MacCallum I."/>
        </authorList>
    </citation>
    <scope>NUCLEOTIDE SEQUENCE [LARGE SCALE GENOMIC DNA]</scope>
    <source>
        <strain evidence="4">Tucson 15010-1051.87</strain>
    </source>
</reference>
<feature type="region of interest" description="Disordered" evidence="1">
    <location>
        <begin position="276"/>
        <end position="295"/>
    </location>
</feature>
<feature type="compositionally biased region" description="Basic and acidic residues" evidence="1">
    <location>
        <begin position="184"/>
        <end position="200"/>
    </location>
</feature>